<feature type="transmembrane region" description="Helical" evidence="1">
    <location>
        <begin position="292"/>
        <end position="313"/>
    </location>
</feature>
<dbReference type="GO" id="GO:0000271">
    <property type="term" value="P:polysaccharide biosynthetic process"/>
    <property type="evidence" value="ECO:0007669"/>
    <property type="project" value="TreeGrafter"/>
</dbReference>
<feature type="transmembrane region" description="Helical" evidence="1">
    <location>
        <begin position="80"/>
        <end position="98"/>
    </location>
</feature>
<dbReference type="PANTHER" id="PTHR23028">
    <property type="entry name" value="ACETYLTRANSFERASE"/>
    <property type="match status" value="1"/>
</dbReference>
<feature type="transmembrane region" description="Helical" evidence="1">
    <location>
        <begin position="152"/>
        <end position="170"/>
    </location>
</feature>
<keyword evidence="1" id="KW-0812">Transmembrane</keyword>
<dbReference type="Pfam" id="PF01757">
    <property type="entry name" value="Acyl_transf_3"/>
    <property type="match status" value="1"/>
</dbReference>
<sequence length="346" mass="37798">MRTFNGVQAMRGVAALAVVCGHAVVARSDSATQSAAEAAHTILASGVDIFFVISGFIIATTAASQTDALNFAFRRAVRIYPMYWLVLLGAFISSYWIAPGPGDRAALDLGHIFAWDYPNWYIPPAWSIAFEMHFYAVVAVILAIAPHRLFELLFAGLGVSVVAIVFKLPLGLYSHPLILEFGAGVFIAYLVRMKGTLPVLPYSTVISAALFTAGWYWIFVHGSSSPQFARVPTYGLGAALLIYTVVSAEFHGASFSRILQWFGSISYSLYISHYLLITWIANFPELWQISPVGVIVASILLSIGLAAVLHLLVEVPTLNWARKLSLTRRSGEVPLTFADVRDLQKP</sequence>
<comment type="caution">
    <text evidence="3">The sequence shown here is derived from an EMBL/GenBank/DDBJ whole genome shotgun (WGS) entry which is preliminary data.</text>
</comment>
<dbReference type="PANTHER" id="PTHR23028:SF131">
    <property type="entry name" value="BLR2367 PROTEIN"/>
    <property type="match status" value="1"/>
</dbReference>
<feature type="transmembrane region" description="Helical" evidence="1">
    <location>
        <begin position="231"/>
        <end position="251"/>
    </location>
</feature>
<keyword evidence="4" id="KW-1185">Reference proteome</keyword>
<evidence type="ECO:0000256" key="1">
    <source>
        <dbReference type="SAM" id="Phobius"/>
    </source>
</evidence>
<gene>
    <name evidence="3" type="ORF">CQ13_22915</name>
</gene>
<feature type="transmembrane region" description="Helical" evidence="1">
    <location>
        <begin position="176"/>
        <end position="192"/>
    </location>
</feature>
<evidence type="ECO:0000259" key="2">
    <source>
        <dbReference type="Pfam" id="PF01757"/>
    </source>
</evidence>
<evidence type="ECO:0000313" key="3">
    <source>
        <dbReference type="EMBL" id="KRR26650.1"/>
    </source>
</evidence>
<feature type="domain" description="Acyltransferase 3" evidence="2">
    <location>
        <begin position="6"/>
        <end position="309"/>
    </location>
</feature>
<protein>
    <recommendedName>
        <fullName evidence="2">Acyltransferase 3 domain-containing protein</fullName>
    </recommendedName>
</protein>
<dbReference type="Proteomes" id="UP000052023">
    <property type="component" value="Unassembled WGS sequence"/>
</dbReference>
<proteinExistence type="predicted"/>
<dbReference type="OrthoDB" id="9767863at2"/>
<dbReference type="GO" id="GO:0016020">
    <property type="term" value="C:membrane"/>
    <property type="evidence" value="ECO:0007669"/>
    <property type="project" value="TreeGrafter"/>
</dbReference>
<evidence type="ECO:0000313" key="4">
    <source>
        <dbReference type="Proteomes" id="UP000052023"/>
    </source>
</evidence>
<dbReference type="EMBL" id="LLYA01000124">
    <property type="protein sequence ID" value="KRR26650.1"/>
    <property type="molecule type" value="Genomic_DNA"/>
</dbReference>
<feature type="transmembrane region" description="Helical" evidence="1">
    <location>
        <begin position="38"/>
        <end position="59"/>
    </location>
</feature>
<name>A0A0R3N3S9_9BRAD</name>
<keyword evidence="1" id="KW-0472">Membrane</keyword>
<feature type="transmembrane region" description="Helical" evidence="1">
    <location>
        <begin position="199"/>
        <end position="219"/>
    </location>
</feature>
<organism evidence="3 4">
    <name type="scientific">Bradyrhizobium retamae</name>
    <dbReference type="NCBI Taxonomy" id="1300035"/>
    <lineage>
        <taxon>Bacteria</taxon>
        <taxon>Pseudomonadati</taxon>
        <taxon>Pseudomonadota</taxon>
        <taxon>Alphaproteobacteria</taxon>
        <taxon>Hyphomicrobiales</taxon>
        <taxon>Nitrobacteraceae</taxon>
        <taxon>Bradyrhizobium</taxon>
    </lineage>
</organism>
<keyword evidence="1" id="KW-1133">Transmembrane helix</keyword>
<feature type="transmembrane region" description="Helical" evidence="1">
    <location>
        <begin position="258"/>
        <end position="280"/>
    </location>
</feature>
<accession>A0A0R3N3S9</accession>
<reference evidence="3 4" key="1">
    <citation type="submission" date="2014-03" db="EMBL/GenBank/DDBJ databases">
        <title>Bradyrhizobium valentinum sp. nov., isolated from effective nodules of Lupinus mariae-josephae, a lupine endemic of basic-lime soils in Eastern Spain.</title>
        <authorList>
            <person name="Duran D."/>
            <person name="Rey L."/>
            <person name="Navarro A."/>
            <person name="Busquets A."/>
            <person name="Imperial J."/>
            <person name="Ruiz-Argueso T."/>
        </authorList>
    </citation>
    <scope>NUCLEOTIDE SEQUENCE [LARGE SCALE GENOMIC DNA]</scope>
    <source>
        <strain evidence="3 4">Ro19</strain>
    </source>
</reference>
<dbReference type="GO" id="GO:0016747">
    <property type="term" value="F:acyltransferase activity, transferring groups other than amino-acyl groups"/>
    <property type="evidence" value="ECO:0007669"/>
    <property type="project" value="InterPro"/>
</dbReference>
<dbReference type="AlphaFoldDB" id="A0A0R3N3S9"/>
<dbReference type="InterPro" id="IPR050879">
    <property type="entry name" value="Acyltransferase_3"/>
</dbReference>
<dbReference type="InterPro" id="IPR002656">
    <property type="entry name" value="Acyl_transf_3_dom"/>
</dbReference>
<feature type="transmembrane region" description="Helical" evidence="1">
    <location>
        <begin position="125"/>
        <end position="145"/>
    </location>
</feature>